<dbReference type="InterPro" id="IPR002575">
    <property type="entry name" value="Aminoglycoside_PTrfase"/>
</dbReference>
<feature type="domain" description="Aminoglycoside phosphotransferase" evidence="10">
    <location>
        <begin position="27"/>
        <end position="272"/>
    </location>
</feature>
<evidence type="ECO:0000313" key="12">
    <source>
        <dbReference type="Proteomes" id="UP001082899"/>
    </source>
</evidence>
<dbReference type="EMBL" id="JAPMXC010000001">
    <property type="protein sequence ID" value="MCY0387682.1"/>
    <property type="molecule type" value="Genomic_DNA"/>
</dbReference>
<evidence type="ECO:0000256" key="9">
    <source>
        <dbReference type="NCBIfam" id="TIGR00938"/>
    </source>
</evidence>
<dbReference type="RefSeq" id="WP_267847408.1">
    <property type="nucleotide sequence ID" value="NZ_JAPMXC010000001.1"/>
</dbReference>
<evidence type="ECO:0000256" key="4">
    <source>
        <dbReference type="ARBA" id="ARBA00022741"/>
    </source>
</evidence>
<keyword evidence="12" id="KW-1185">Reference proteome</keyword>
<dbReference type="PANTHER" id="PTHR21064:SF6">
    <property type="entry name" value="AMINOGLYCOSIDE PHOSPHOTRANSFERASE DOMAIN-CONTAINING PROTEIN"/>
    <property type="match status" value="1"/>
</dbReference>
<evidence type="ECO:0000256" key="1">
    <source>
        <dbReference type="ARBA" id="ARBA00022605"/>
    </source>
</evidence>
<evidence type="ECO:0000256" key="6">
    <source>
        <dbReference type="ARBA" id="ARBA00022840"/>
    </source>
</evidence>
<evidence type="ECO:0000259" key="10">
    <source>
        <dbReference type="Pfam" id="PF01636"/>
    </source>
</evidence>
<evidence type="ECO:0000313" key="11">
    <source>
        <dbReference type="EMBL" id="MCY0387682.1"/>
    </source>
</evidence>
<dbReference type="NCBIfam" id="NF003558">
    <property type="entry name" value="PRK05231.1"/>
    <property type="match status" value="1"/>
</dbReference>
<keyword evidence="3 8" id="KW-0791">Threonine biosynthesis</keyword>
<keyword evidence="5 8" id="KW-0418">Kinase</keyword>
<dbReference type="InterPro" id="IPR050249">
    <property type="entry name" value="Pseudomonas-type_ThrB"/>
</dbReference>
<comment type="catalytic activity">
    <reaction evidence="8">
        <text>L-homoserine + ATP = O-phospho-L-homoserine + ADP + H(+)</text>
        <dbReference type="Rhea" id="RHEA:13985"/>
        <dbReference type="ChEBI" id="CHEBI:15378"/>
        <dbReference type="ChEBI" id="CHEBI:30616"/>
        <dbReference type="ChEBI" id="CHEBI:57476"/>
        <dbReference type="ChEBI" id="CHEBI:57590"/>
        <dbReference type="ChEBI" id="CHEBI:456216"/>
        <dbReference type="EC" id="2.7.1.39"/>
    </reaction>
</comment>
<reference evidence="11" key="1">
    <citation type="submission" date="2022-11" db="EMBL/GenBank/DDBJ databases">
        <title>Robbsia betulipollinis sp. nov., isolated from pollen of birch (Betula pendula).</title>
        <authorList>
            <person name="Shi H."/>
            <person name="Ambika Manirajan B."/>
            <person name="Ratering S."/>
            <person name="Geissler-Plaum R."/>
            <person name="Schnell S."/>
        </authorList>
    </citation>
    <scope>NUCLEOTIDE SEQUENCE</scope>
    <source>
        <strain evidence="11">Bb-Pol-6</strain>
    </source>
</reference>
<evidence type="ECO:0000256" key="7">
    <source>
        <dbReference type="ARBA" id="ARBA00038240"/>
    </source>
</evidence>
<organism evidence="11 12">
    <name type="scientific">Robbsia betulipollinis</name>
    <dbReference type="NCBI Taxonomy" id="2981849"/>
    <lineage>
        <taxon>Bacteria</taxon>
        <taxon>Pseudomonadati</taxon>
        <taxon>Pseudomonadota</taxon>
        <taxon>Betaproteobacteria</taxon>
        <taxon>Burkholderiales</taxon>
        <taxon>Burkholderiaceae</taxon>
        <taxon>Robbsia</taxon>
    </lineage>
</organism>
<evidence type="ECO:0000256" key="2">
    <source>
        <dbReference type="ARBA" id="ARBA00022679"/>
    </source>
</evidence>
<comment type="pathway">
    <text evidence="8">Amino-acid biosynthesis; L-threonine biosynthesis; L-threonine from L-aspartate: step 4/5.</text>
</comment>
<dbReference type="CDD" id="cd05153">
    <property type="entry name" value="HomoserineK_II"/>
    <property type="match status" value="1"/>
</dbReference>
<dbReference type="EC" id="2.7.1.39" evidence="8 9"/>
<gene>
    <name evidence="8" type="primary">thrB</name>
    <name evidence="11" type="ORF">OVY01_10640</name>
</gene>
<keyword evidence="2 8" id="KW-0808">Transferase</keyword>
<dbReference type="Proteomes" id="UP001082899">
    <property type="component" value="Unassembled WGS sequence"/>
</dbReference>
<dbReference type="InterPro" id="IPR011009">
    <property type="entry name" value="Kinase-like_dom_sf"/>
</dbReference>
<keyword evidence="1 8" id="KW-0028">Amino-acid biosynthesis</keyword>
<keyword evidence="4 8" id="KW-0547">Nucleotide-binding</keyword>
<dbReference type="Gene3D" id="3.90.1200.10">
    <property type="match status" value="1"/>
</dbReference>
<proteinExistence type="inferred from homology"/>
<evidence type="ECO:0000256" key="8">
    <source>
        <dbReference type="HAMAP-Rule" id="MF_00301"/>
    </source>
</evidence>
<dbReference type="SUPFAM" id="SSF56112">
    <property type="entry name" value="Protein kinase-like (PK-like)"/>
    <property type="match status" value="1"/>
</dbReference>
<dbReference type="NCBIfam" id="TIGR00938">
    <property type="entry name" value="thrB_alt"/>
    <property type="match status" value="1"/>
</dbReference>
<protein>
    <recommendedName>
        <fullName evidence="8 9">Homoserine kinase</fullName>
        <shortName evidence="8">HK</shortName>
        <shortName evidence="8">HSK</shortName>
        <ecNumber evidence="8 9">2.7.1.39</ecNumber>
    </recommendedName>
</protein>
<evidence type="ECO:0000256" key="3">
    <source>
        <dbReference type="ARBA" id="ARBA00022697"/>
    </source>
</evidence>
<evidence type="ECO:0000256" key="5">
    <source>
        <dbReference type="ARBA" id="ARBA00022777"/>
    </source>
</evidence>
<dbReference type="InterPro" id="IPR005280">
    <property type="entry name" value="Homoserine_kinase_II"/>
</dbReference>
<keyword evidence="6 8" id="KW-0067">ATP-binding</keyword>
<dbReference type="Pfam" id="PF01636">
    <property type="entry name" value="APH"/>
    <property type="match status" value="1"/>
</dbReference>
<accession>A0ABT3ZMP2</accession>
<dbReference type="Gene3D" id="3.30.200.20">
    <property type="entry name" value="Phosphorylase Kinase, domain 1"/>
    <property type="match status" value="1"/>
</dbReference>
<dbReference type="GO" id="GO:0004413">
    <property type="term" value="F:homoserine kinase activity"/>
    <property type="evidence" value="ECO:0007669"/>
    <property type="project" value="UniProtKB-EC"/>
</dbReference>
<sequence>MAVFTPVTASDLGHWLTHYSLGDPIDFRGIASGIENSNFFLTTTQGEFVLTIFEKLQPQELPFYLDLMRHLAARGVPVPDPVPRDDGALHGLLHGKPAAIVTRLAGQAQLAPQPAHCAQVGAMLARAHLAGRDFGDTQPNLRSLDWWQTTAPALHPHLDTVQSDLLATELAHQTTFFASDDYRQLPGGPCHCDLFRDNVLFVAGDSGNAGNAGNAGADRLGGFFDFYFAGCDKWLFDLAVTVNDWCVDLDSGALDLPRAQALLRAYQAVRPLTDIEARHWQDMLRAGALRFWVSRLYDFYRPRSAELLQPHDPGRFERTLRARIDAPPPSVSALPL</sequence>
<dbReference type="PANTHER" id="PTHR21064">
    <property type="entry name" value="AMINOGLYCOSIDE PHOSPHOTRANSFERASE DOMAIN-CONTAINING PROTEIN-RELATED"/>
    <property type="match status" value="1"/>
</dbReference>
<dbReference type="HAMAP" id="MF_00301">
    <property type="entry name" value="Homoser_kinase_2"/>
    <property type="match status" value="1"/>
</dbReference>
<name>A0ABT3ZMP2_9BURK</name>
<comment type="caution">
    <text evidence="11">The sequence shown here is derived from an EMBL/GenBank/DDBJ whole genome shotgun (WGS) entry which is preliminary data.</text>
</comment>
<comment type="similarity">
    <text evidence="7 8">Belongs to the pseudomonas-type ThrB family.</text>
</comment>